<reference evidence="1 2" key="1">
    <citation type="submission" date="2018-03" db="EMBL/GenBank/DDBJ databases">
        <title>The ancient ancestry and fast evolution of plastids.</title>
        <authorList>
            <person name="Moore K.R."/>
            <person name="Magnabosco C."/>
            <person name="Momper L."/>
            <person name="Gold D.A."/>
            <person name="Bosak T."/>
            <person name="Fournier G.P."/>
        </authorList>
    </citation>
    <scope>NUCLEOTIDE SEQUENCE [LARGE SCALE GENOMIC DNA]</scope>
    <source>
        <strain evidence="1 2">CCALA 016</strain>
    </source>
</reference>
<evidence type="ECO:0000313" key="1">
    <source>
        <dbReference type="EMBL" id="PSF35781.1"/>
    </source>
</evidence>
<accession>A0A2T1LVL8</accession>
<reference evidence="1 2" key="2">
    <citation type="submission" date="2018-03" db="EMBL/GenBank/DDBJ databases">
        <authorList>
            <person name="Keele B.F."/>
        </authorList>
    </citation>
    <scope>NUCLEOTIDE SEQUENCE [LARGE SCALE GENOMIC DNA]</scope>
    <source>
        <strain evidence="1 2">CCALA 016</strain>
    </source>
</reference>
<keyword evidence="2" id="KW-1185">Reference proteome</keyword>
<dbReference type="EMBL" id="PXOH01000017">
    <property type="protein sequence ID" value="PSF35781.1"/>
    <property type="molecule type" value="Genomic_DNA"/>
</dbReference>
<dbReference type="AlphaFoldDB" id="A0A2T1LVL8"/>
<proteinExistence type="predicted"/>
<gene>
    <name evidence="1" type="ORF">C7H19_15255</name>
</gene>
<comment type="caution">
    <text evidence="1">The sequence shown here is derived from an EMBL/GenBank/DDBJ whole genome shotgun (WGS) entry which is preliminary data.</text>
</comment>
<dbReference type="Proteomes" id="UP000239001">
    <property type="component" value="Unassembled WGS sequence"/>
</dbReference>
<evidence type="ECO:0000313" key="2">
    <source>
        <dbReference type="Proteomes" id="UP000239001"/>
    </source>
</evidence>
<dbReference type="RefSeq" id="WP_106457746.1">
    <property type="nucleotide sequence ID" value="NZ_PXOH01000017.1"/>
</dbReference>
<organism evidence="1 2">
    <name type="scientific">Aphanothece hegewaldii CCALA 016</name>
    <dbReference type="NCBI Taxonomy" id="2107694"/>
    <lineage>
        <taxon>Bacteria</taxon>
        <taxon>Bacillati</taxon>
        <taxon>Cyanobacteriota</taxon>
        <taxon>Cyanophyceae</taxon>
        <taxon>Oscillatoriophycideae</taxon>
        <taxon>Chroococcales</taxon>
        <taxon>Aphanothecaceae</taxon>
        <taxon>Aphanothece</taxon>
    </lineage>
</organism>
<protein>
    <submittedName>
        <fullName evidence="1">Uncharacterized protein</fullName>
    </submittedName>
</protein>
<name>A0A2T1LVL8_9CHRO</name>
<sequence length="60" mass="7298">MNKSRKIPSVEQVQQTVAKSRRRRQELELACLELEDFILKLEEIKIHQRRQQLKKTFNPH</sequence>